<dbReference type="EMBL" id="JAOQNN010000001">
    <property type="protein sequence ID" value="MCW2281213.1"/>
    <property type="molecule type" value="Genomic_DNA"/>
</dbReference>
<feature type="transmembrane region" description="Helical" evidence="1">
    <location>
        <begin position="24"/>
        <end position="46"/>
    </location>
</feature>
<organism evidence="2 3">
    <name type="scientific">Lactococcus lactis</name>
    <dbReference type="NCBI Taxonomy" id="1358"/>
    <lineage>
        <taxon>Bacteria</taxon>
        <taxon>Bacillati</taxon>
        <taxon>Bacillota</taxon>
        <taxon>Bacilli</taxon>
        <taxon>Lactobacillales</taxon>
        <taxon>Streptococcaceae</taxon>
        <taxon>Lactococcus</taxon>
    </lineage>
</organism>
<evidence type="ECO:0000313" key="2">
    <source>
        <dbReference type="EMBL" id="MCW2281213.1"/>
    </source>
</evidence>
<name>A0AAW5TQW7_9LACT</name>
<dbReference type="AlphaFoldDB" id="A0AAW5TQW7"/>
<proteinExistence type="predicted"/>
<keyword evidence="1" id="KW-0472">Membrane</keyword>
<dbReference type="Proteomes" id="UP001207687">
    <property type="component" value="Unassembled WGS sequence"/>
</dbReference>
<keyword evidence="1" id="KW-1133">Transmembrane helix</keyword>
<gene>
    <name evidence="2" type="ORF">M2256_001671</name>
</gene>
<protein>
    <submittedName>
        <fullName evidence="2">Uncharacterized protein</fullName>
    </submittedName>
</protein>
<comment type="caution">
    <text evidence="2">The sequence shown here is derived from an EMBL/GenBank/DDBJ whole genome shotgun (WGS) entry which is preliminary data.</text>
</comment>
<keyword evidence="1" id="KW-0812">Transmembrane</keyword>
<evidence type="ECO:0000256" key="1">
    <source>
        <dbReference type="SAM" id="Phobius"/>
    </source>
</evidence>
<feature type="transmembrane region" description="Helical" evidence="1">
    <location>
        <begin position="76"/>
        <end position="94"/>
    </location>
</feature>
<evidence type="ECO:0000313" key="3">
    <source>
        <dbReference type="Proteomes" id="UP001207687"/>
    </source>
</evidence>
<accession>A0AAW5TQW7</accession>
<sequence>MGYFNGNFGLDNKQVKEKMKNNKIYYWIEFVFLGIGIIYTVNLYLFKQSIKTISEKHYESIFEKIYTIIRIPDYSFYFYIGFILLDLLIACSIYF</sequence>
<reference evidence="2" key="1">
    <citation type="submission" date="2023-08" db="EMBL/GenBank/DDBJ databases">
        <title>Genomic analyses of the natural microbiome of Caenorhabditis elegans.</title>
        <authorList>
            <person name="Samuel B."/>
        </authorList>
    </citation>
    <scope>NUCLEOTIDE SEQUENCE</scope>
    <source>
        <strain evidence="2">BIGb0220</strain>
    </source>
</reference>